<gene>
    <name evidence="4" type="ORF">A3770_05p37290</name>
    <name evidence="3" type="ORF">CPRI1469_LOCUS4908</name>
</gene>
<reference evidence="4 5" key="1">
    <citation type="submission" date="2018-07" db="EMBL/GenBank/DDBJ databases">
        <title>The complete nuclear genome of the prasinophyte Chloropicon primus (CCMP1205).</title>
        <authorList>
            <person name="Pombert J.-F."/>
            <person name="Otis C."/>
            <person name="Turmel M."/>
            <person name="Lemieux C."/>
        </authorList>
    </citation>
    <scope>NUCLEOTIDE SEQUENCE [LARGE SCALE GENOMIC DNA]</scope>
    <source>
        <strain evidence="4 5">CCMP1205</strain>
    </source>
</reference>
<reference evidence="3" key="2">
    <citation type="submission" date="2021-01" db="EMBL/GenBank/DDBJ databases">
        <authorList>
            <person name="Corre E."/>
            <person name="Pelletier E."/>
            <person name="Niang G."/>
            <person name="Scheremetjew M."/>
            <person name="Finn R."/>
            <person name="Kale V."/>
            <person name="Holt S."/>
            <person name="Cochrane G."/>
            <person name="Meng A."/>
            <person name="Brown T."/>
            <person name="Cohen L."/>
        </authorList>
    </citation>
    <scope>NUCLEOTIDE SEQUENCE</scope>
    <source>
        <strain evidence="3">CCMP1205</strain>
    </source>
</reference>
<evidence type="ECO:0000313" key="4">
    <source>
        <dbReference type="EMBL" id="QDZ21211.1"/>
    </source>
</evidence>
<name>A0A5B8MLM0_9CHLO</name>
<dbReference type="PROSITE" id="PS50188">
    <property type="entry name" value="B302_SPRY"/>
    <property type="match status" value="1"/>
</dbReference>
<dbReference type="InterPro" id="IPR024964">
    <property type="entry name" value="CTLH/CRA"/>
</dbReference>
<keyword evidence="5" id="KW-1185">Reference proteome</keyword>
<dbReference type="InterPro" id="IPR001870">
    <property type="entry name" value="B30.2/SPRY"/>
</dbReference>
<dbReference type="InterPro" id="IPR003877">
    <property type="entry name" value="SPRY_dom"/>
</dbReference>
<proteinExistence type="predicted"/>
<evidence type="ECO:0000313" key="5">
    <source>
        <dbReference type="Proteomes" id="UP000316726"/>
    </source>
</evidence>
<dbReference type="OrthoDB" id="25503at2759"/>
<dbReference type="InterPro" id="IPR050618">
    <property type="entry name" value="Ubq-SigPath_Reg"/>
</dbReference>
<dbReference type="Proteomes" id="UP000316726">
    <property type="component" value="Chromosome 5"/>
</dbReference>
<dbReference type="STRING" id="1764295.A0A5B8MLM0"/>
<dbReference type="InterPro" id="IPR013144">
    <property type="entry name" value="CRA_dom"/>
</dbReference>
<dbReference type="Pfam" id="PF00622">
    <property type="entry name" value="SPRY"/>
    <property type="match status" value="1"/>
</dbReference>
<dbReference type="PANTHER" id="PTHR12864">
    <property type="entry name" value="RAN BINDING PROTEIN 9-RELATED"/>
    <property type="match status" value="1"/>
</dbReference>
<accession>A0A5B8MLM0</accession>
<evidence type="ECO:0000259" key="1">
    <source>
        <dbReference type="PROSITE" id="PS50188"/>
    </source>
</evidence>
<dbReference type="EMBL" id="HBHL01007560">
    <property type="protein sequence ID" value="CAD9716052.1"/>
    <property type="molecule type" value="Transcribed_RNA"/>
</dbReference>
<evidence type="ECO:0000313" key="3">
    <source>
        <dbReference type="EMBL" id="CAD9716052.1"/>
    </source>
</evidence>
<dbReference type="SMART" id="SM00668">
    <property type="entry name" value="CTLH"/>
    <property type="match status" value="1"/>
</dbReference>
<dbReference type="Pfam" id="PF10607">
    <property type="entry name" value="CTLH"/>
    <property type="match status" value="1"/>
</dbReference>
<protein>
    <submittedName>
        <fullName evidence="4">SPRY domain-containing protein</fullName>
    </submittedName>
</protein>
<dbReference type="AlphaFoldDB" id="A0A5B8MLM0"/>
<dbReference type="Gene3D" id="2.60.120.920">
    <property type="match status" value="1"/>
</dbReference>
<dbReference type="EMBL" id="CP031038">
    <property type="protein sequence ID" value="QDZ21211.1"/>
    <property type="molecule type" value="Genomic_DNA"/>
</dbReference>
<organism evidence="4 5">
    <name type="scientific">Chloropicon primus</name>
    <dbReference type="NCBI Taxonomy" id="1764295"/>
    <lineage>
        <taxon>Eukaryota</taxon>
        <taxon>Viridiplantae</taxon>
        <taxon>Chlorophyta</taxon>
        <taxon>Chloropicophyceae</taxon>
        <taxon>Chloropicales</taxon>
        <taxon>Chloropicaceae</taxon>
        <taxon>Chloropicon</taxon>
    </lineage>
</organism>
<feature type="domain" description="CTLH" evidence="2">
    <location>
        <begin position="257"/>
        <end position="319"/>
    </location>
</feature>
<dbReference type="SUPFAM" id="SSF49899">
    <property type="entry name" value="Concanavalin A-like lectins/glucanases"/>
    <property type="match status" value="1"/>
</dbReference>
<dbReference type="SMART" id="SM00449">
    <property type="entry name" value="SPRY"/>
    <property type="match status" value="1"/>
</dbReference>
<sequence>MLGSQAKNRMIETMAKEPSPSQLNTANYGNFLKVSKDKLSVQYIGKGSHSNDVGAIQADSPVPSDVLVYYYEVHVRDAGERGVIAVGFADFHFRLSRQPGWEPNSYGYHADDGNKFHNSGKGEEYGPSFVQGDTVGAGIHLENRDIFFTKNGKKLGVAFSNVKATLFPTVGLHSQNEHVEVNFGAKPFQFDIEGMIAEEREQRQFAVLQSEIPANACHNIVCSYLKHYGYADTLKAFDEDSFKDQLRSNEENLQAFSLEDRKRVRNMLFEGNIEGARQLLIGRQPQLAHSQTETPFLDAFFHLSVQQFIELLRQEKISEAVEHARTSFSTFQGHSDQIDQHLEDVLALLAYKDPYTSPMGYLMTTTQREAVADAINSAMLEASSNVPTPYASSGGSKTSKSVLEKILVQLCRVQAEIRRKNENKGEIFNLEDHIA</sequence>
<dbReference type="SMART" id="SM00757">
    <property type="entry name" value="CRA"/>
    <property type="match status" value="1"/>
</dbReference>
<evidence type="ECO:0000259" key="2">
    <source>
        <dbReference type="PROSITE" id="PS50897"/>
    </source>
</evidence>
<dbReference type="InterPro" id="IPR013320">
    <property type="entry name" value="ConA-like_dom_sf"/>
</dbReference>
<dbReference type="InterPro" id="IPR043136">
    <property type="entry name" value="B30.2/SPRY_sf"/>
</dbReference>
<dbReference type="InterPro" id="IPR006595">
    <property type="entry name" value="CTLH_C"/>
</dbReference>
<feature type="domain" description="B30.2/SPRY" evidence="1">
    <location>
        <begin position="1"/>
        <end position="188"/>
    </location>
</feature>
<dbReference type="PROSITE" id="PS50897">
    <property type="entry name" value="CTLH"/>
    <property type="match status" value="1"/>
</dbReference>